<feature type="transmembrane region" description="Helical" evidence="8">
    <location>
        <begin position="74"/>
        <end position="96"/>
    </location>
</feature>
<keyword evidence="5 8" id="KW-0472">Membrane</keyword>
<dbReference type="Gene3D" id="1.20.1250.20">
    <property type="entry name" value="MFS general substrate transporter like domains"/>
    <property type="match status" value="1"/>
</dbReference>
<dbReference type="PANTHER" id="PTHR23515">
    <property type="entry name" value="HIGH-AFFINITY NITRATE TRANSPORTER 2.3"/>
    <property type="match status" value="1"/>
</dbReference>
<keyword evidence="3 8" id="KW-0812">Transmembrane</keyword>
<gene>
    <name evidence="9" type="ORF">DD924_12790</name>
</gene>
<evidence type="ECO:0000256" key="4">
    <source>
        <dbReference type="ARBA" id="ARBA00022989"/>
    </source>
</evidence>
<evidence type="ECO:0000313" key="10">
    <source>
        <dbReference type="Proteomes" id="UP000246351"/>
    </source>
</evidence>
<comment type="similarity">
    <text evidence="2">Belongs to the major facilitator superfamily. Nitrate/nitrite porter (TC 2.A.1.8) family.</text>
</comment>
<dbReference type="GO" id="GO:0015112">
    <property type="term" value="F:nitrate transmembrane transporter activity"/>
    <property type="evidence" value="ECO:0007669"/>
    <property type="project" value="InterPro"/>
</dbReference>
<feature type="transmembrane region" description="Helical" evidence="8">
    <location>
        <begin position="48"/>
        <end position="68"/>
    </location>
</feature>
<evidence type="ECO:0000256" key="8">
    <source>
        <dbReference type="SAM" id="Phobius"/>
    </source>
</evidence>
<keyword evidence="4 8" id="KW-1133">Transmembrane helix</keyword>
<evidence type="ECO:0000256" key="6">
    <source>
        <dbReference type="ARBA" id="ARBA00024393"/>
    </source>
</evidence>
<feature type="non-terminal residue" evidence="9">
    <location>
        <position position="136"/>
    </location>
</feature>
<name>A0A317Z6Q7_STAPS</name>
<evidence type="ECO:0000256" key="1">
    <source>
        <dbReference type="ARBA" id="ARBA00004651"/>
    </source>
</evidence>
<proteinExistence type="inferred from homology"/>
<accession>A0A317Z6Q7</accession>
<dbReference type="Pfam" id="PF07690">
    <property type="entry name" value="MFS_1"/>
    <property type="match status" value="1"/>
</dbReference>
<evidence type="ECO:0000256" key="7">
    <source>
        <dbReference type="ARBA" id="ARBA00025420"/>
    </source>
</evidence>
<reference evidence="9 10" key="1">
    <citation type="journal article" date="2018" name="Vet. Microbiol.">
        <title>Clonal diversity and geographic distribution of methicillin-resistant Staphylococcus pseudintermedius from Australian animals: Discovery of novel sequence types.</title>
        <authorList>
            <person name="Worthing K.A."/>
            <person name="Abraham S."/>
            <person name="Coombs G.W."/>
            <person name="Pang S."/>
            <person name="Saputra S."/>
            <person name="Jordan D."/>
            <person name="Trott D.J."/>
            <person name="Norris J.M."/>
        </authorList>
    </citation>
    <scope>NUCLEOTIDE SEQUENCE [LARGE SCALE GENOMIC DNA]</scope>
    <source>
        <strain evidence="9 10">ST71 3</strain>
    </source>
</reference>
<dbReference type="EMBL" id="QEIV01001282">
    <property type="protein sequence ID" value="PWZ97179.1"/>
    <property type="molecule type" value="Genomic_DNA"/>
</dbReference>
<dbReference type="InterPro" id="IPR044772">
    <property type="entry name" value="NO3_transporter"/>
</dbReference>
<dbReference type="SUPFAM" id="SSF103473">
    <property type="entry name" value="MFS general substrate transporter"/>
    <property type="match status" value="1"/>
</dbReference>
<feature type="transmembrane region" description="Helical" evidence="8">
    <location>
        <begin position="108"/>
        <end position="129"/>
    </location>
</feature>
<evidence type="ECO:0000256" key="5">
    <source>
        <dbReference type="ARBA" id="ARBA00023136"/>
    </source>
</evidence>
<organism evidence="9 10">
    <name type="scientific">Staphylococcus pseudintermedius</name>
    <dbReference type="NCBI Taxonomy" id="283734"/>
    <lineage>
        <taxon>Bacteria</taxon>
        <taxon>Bacillati</taxon>
        <taxon>Bacillota</taxon>
        <taxon>Bacilli</taxon>
        <taxon>Bacillales</taxon>
        <taxon>Staphylococcaceae</taxon>
        <taxon>Staphylococcus</taxon>
        <taxon>Staphylococcus intermedius group</taxon>
    </lineage>
</organism>
<feature type="non-terminal residue" evidence="9">
    <location>
        <position position="1"/>
    </location>
</feature>
<evidence type="ECO:0000313" key="9">
    <source>
        <dbReference type="EMBL" id="PWZ97179.1"/>
    </source>
</evidence>
<dbReference type="Proteomes" id="UP000246351">
    <property type="component" value="Unassembled WGS sequence"/>
</dbReference>
<protein>
    <recommendedName>
        <fullName evidence="6">Probable nitrate transporter NarT</fullName>
    </recommendedName>
</protein>
<evidence type="ECO:0000256" key="2">
    <source>
        <dbReference type="ARBA" id="ARBA00008432"/>
    </source>
</evidence>
<sequence length="136" mass="14141">FVAFGLFLPNFLVQNFGIDKVDAGIRTGVFIALATCLRPLGGILGDKFNAVTMLKIFFSIMIAGAFILGVSSQISLFTIGCLTVSVCAGIGNGLVFKLVPHYFTKEAGVANGIVSMMGGLGGFFPPLVISAVTSIT</sequence>
<comment type="caution">
    <text evidence="9">The sequence shown here is derived from an EMBL/GenBank/DDBJ whole genome shotgun (WGS) entry which is preliminary data.</text>
</comment>
<dbReference type="InterPro" id="IPR036259">
    <property type="entry name" value="MFS_trans_sf"/>
</dbReference>
<dbReference type="AlphaFoldDB" id="A0A317Z6Q7"/>
<comment type="function">
    <text evidence="7">Probably required for nitrate uptake under anoxic conditions. Also possibly involved in excretion of nitrite produced by the dissimilatory reduction of nitrate.</text>
</comment>
<dbReference type="InterPro" id="IPR011701">
    <property type="entry name" value="MFS"/>
</dbReference>
<evidence type="ECO:0000256" key="3">
    <source>
        <dbReference type="ARBA" id="ARBA00022692"/>
    </source>
</evidence>
<comment type="subcellular location">
    <subcellularLocation>
        <location evidence="1">Cell membrane</location>
        <topology evidence="1">Multi-pass membrane protein</topology>
    </subcellularLocation>
</comment>
<dbReference type="GO" id="GO:0005886">
    <property type="term" value="C:plasma membrane"/>
    <property type="evidence" value="ECO:0007669"/>
    <property type="project" value="UniProtKB-SubCell"/>
</dbReference>